<dbReference type="RefSeq" id="XP_040729049.1">
    <property type="nucleotide sequence ID" value="XM_040877916.1"/>
</dbReference>
<evidence type="ECO:0000256" key="3">
    <source>
        <dbReference type="RuleBase" id="RU362067"/>
    </source>
</evidence>
<evidence type="ECO:0000313" key="7">
    <source>
        <dbReference type="EMBL" id="RAO64532.1"/>
    </source>
</evidence>
<dbReference type="InterPro" id="IPR001613">
    <property type="entry name" value="Flavin_amine_oxidase"/>
</dbReference>
<dbReference type="GeneID" id="63789761"/>
<dbReference type="PANTHER" id="PTHR10742">
    <property type="entry name" value="FLAVIN MONOAMINE OXIDASE"/>
    <property type="match status" value="1"/>
</dbReference>
<keyword evidence="3" id="KW-0285">Flavoprotein</keyword>
<keyword evidence="8" id="KW-1185">Reference proteome</keyword>
<dbReference type="EC" id="1.4.3.-" evidence="3"/>
<feature type="compositionally biased region" description="Polar residues" evidence="4">
    <location>
        <begin position="1151"/>
        <end position="1169"/>
    </location>
</feature>
<dbReference type="InterPro" id="IPR019384">
    <property type="entry name" value="FHIP"/>
</dbReference>
<evidence type="ECO:0000256" key="1">
    <source>
        <dbReference type="ARBA" id="ARBA00001974"/>
    </source>
</evidence>
<feature type="region of interest" description="Disordered" evidence="4">
    <location>
        <begin position="1143"/>
        <end position="1224"/>
    </location>
</feature>
<proteinExistence type="inferred from homology"/>
<dbReference type="InterPro" id="IPR050281">
    <property type="entry name" value="Flavin_monoamine_oxidase"/>
</dbReference>
<evidence type="ECO:0000256" key="4">
    <source>
        <dbReference type="SAM" id="MobiDB-lite"/>
    </source>
</evidence>
<sequence length="1321" mass="147938">MPNYKHLLLVPLALASPVLGGSKQTCEKTTVAILGGGTAGITAAQALSNNSVHDFIIFEYNSDIGGRMRHTTFGQDANGDPITLELGANWVQGLGTAGGPENPIWLLAQKYGVNTTYSNYSSILTYDETGYTNYSSLFDDFENAYSVTEELAGTVLSENLQDRSARAGFTRGDWQPKKDMKMQAVEWWEWDWEYAYEPEVSSLVYGIVNYNTTFYQWSDENNFVWDQRGFNTWLKGEASTFLTKNDKRLRLNTTITNVTYSDTGVTITDSEGGCYQAEYAICTFSLGVLQNEAVSFQPEFPEWKQDGIDNFDMGTYTKIFLQFPSDKVFWPKDTQYFLYADPIERGYYPVFQSLDSPGFLEGSGIIFVTVVHDQSYRVEAQTDDETKDQVMAVLRDMFGADNVPEPTAFMYPRWSFEPWAHGSYSNWPYGVTLEMHQNLRANVGRLYFAGEATSAEYFGFLQGACFQTPSSKQPRGAVDRLQEILQHSASSITKQIWRSSNSPSNELAATSQARVCVDRLNHVLSEESRGPAPHPCLSYASTSQIFVTVTKLALTYRDEGLVRSSAVFFNTLIDAEVDGIVDNRVFSRALIDLVRRNSVRTDDTESRLVELLFGVANNIRLRPQILTAWFIPKQAELPERELEEDEQFAGVTRRDDFPLFYLLVDYVHREGRAGDFARTGLLYLIETATRSRILEKWLIESDLATLMATGLGAVYSQLSRNVYPTFVEGSVPTIVALSDENDIQRNFDGVVRPDVESFISYLLFWQDTVEHCQSKEVNDTLLDHFEVLFLQQLLYPSLLESSDVKGGSTSTVLMYLCRLLESIDQPKLVHRTLRFLMAAPTDTEPSVDVSQTLHKKHLSVSRRKSLDMLATLAEAEEQQPSPSLFNLADLILLSIKSQNKETIVATLRLLTVIVRRHHPFAASLIRTKEPMSAPQRTVGALNEELRRYLSFATTIIDDPSLNDSFEHYSKDAALVLESRLFIPSPRSSILDGPADQPLDLSLDDVIFKEILTLLDRFFSNSVTVNLGLTELITSLASSNLISLNGWLLVDPANYDYESDLSPTGMKTSTVTEDNDSDVNDENIETDPLAAIRKSLAPATWSDGHEALIAKSLRKLTEHLENWRRDIPDFDILVAARRDLLHSEDDDDVSRNQRSINTSRQPSQPPTTHSIEPPLSPRGRSISNSVNQDGPLSSTPGSLPHSTIGSPLREPSIQPPVSSSPAHRPVAVEDLRQRLASSYRIDKAAEQPTSTPQENKFTNENRTDGPVDGSEQPNQEQSPAQNETVVTLGHILTNAVILYEFILELAAMVQVRATLFEEAGYA</sequence>
<keyword evidence="2 3" id="KW-0560">Oxidoreductase</keyword>
<dbReference type="OrthoDB" id="5350595at2759"/>
<accession>A0A364KLW6</accession>
<dbReference type="STRING" id="1196081.A0A364KLW6"/>
<feature type="chain" id="PRO_5017024641" description="Amine oxidase" evidence="5">
    <location>
        <begin position="21"/>
        <end position="1321"/>
    </location>
</feature>
<dbReference type="GO" id="GO:0006598">
    <property type="term" value="P:polyamine catabolic process"/>
    <property type="evidence" value="ECO:0007669"/>
    <property type="project" value="TreeGrafter"/>
</dbReference>
<protein>
    <recommendedName>
        <fullName evidence="3">Amine oxidase</fullName>
        <ecNumber evidence="3">1.4.3.-</ecNumber>
    </recommendedName>
</protein>
<feature type="compositionally biased region" description="Polar residues" evidence="4">
    <location>
        <begin position="1180"/>
        <end position="1204"/>
    </location>
</feature>
<keyword evidence="5" id="KW-0732">Signal</keyword>
<dbReference type="SUPFAM" id="SSF51905">
    <property type="entry name" value="FAD/NAD(P)-binding domain"/>
    <property type="match status" value="1"/>
</dbReference>
<dbReference type="Proteomes" id="UP000249363">
    <property type="component" value="Unassembled WGS sequence"/>
</dbReference>
<dbReference type="Pfam" id="PF01593">
    <property type="entry name" value="Amino_oxidase"/>
    <property type="match status" value="1"/>
</dbReference>
<feature type="signal peptide" evidence="5">
    <location>
        <begin position="1"/>
        <end position="20"/>
    </location>
</feature>
<dbReference type="InterPro" id="IPR002937">
    <property type="entry name" value="Amino_oxidase"/>
</dbReference>
<dbReference type="Gene3D" id="3.50.50.60">
    <property type="entry name" value="FAD/NAD(P)-binding domain"/>
    <property type="match status" value="1"/>
</dbReference>
<keyword evidence="3" id="KW-0274">FAD</keyword>
<dbReference type="PANTHER" id="PTHR10742:SF313">
    <property type="entry name" value="AMINE OXIDASE"/>
    <property type="match status" value="1"/>
</dbReference>
<dbReference type="PRINTS" id="PR00757">
    <property type="entry name" value="AMINEOXDASEF"/>
</dbReference>
<feature type="domain" description="Amine oxidase" evidence="6">
    <location>
        <begin position="39"/>
        <end position="464"/>
    </location>
</feature>
<comment type="caution">
    <text evidence="7">The sequence shown here is derived from an EMBL/GenBank/DDBJ whole genome shotgun (WGS) entry which is preliminary data.</text>
</comment>
<evidence type="ECO:0000313" key="8">
    <source>
        <dbReference type="Proteomes" id="UP000249363"/>
    </source>
</evidence>
<dbReference type="Pfam" id="PF10257">
    <property type="entry name" value="RAI16-like"/>
    <property type="match status" value="1"/>
</dbReference>
<dbReference type="EMBL" id="MIKG01000001">
    <property type="protein sequence ID" value="RAO64532.1"/>
    <property type="molecule type" value="Genomic_DNA"/>
</dbReference>
<feature type="region of interest" description="Disordered" evidence="4">
    <location>
        <begin position="1238"/>
        <end position="1281"/>
    </location>
</feature>
<reference evidence="7 8" key="1">
    <citation type="journal article" date="2017" name="Biotechnol. Biofuels">
        <title>Differential beta-glucosidase expression as a function of carbon source availability in Talaromyces amestolkiae: a genomic and proteomic approach.</title>
        <authorList>
            <person name="de Eugenio L.I."/>
            <person name="Mendez-Liter J.A."/>
            <person name="Nieto-Dominguez M."/>
            <person name="Alonso L."/>
            <person name="Gil-Munoz J."/>
            <person name="Barriuso J."/>
            <person name="Prieto A."/>
            <person name="Martinez M.J."/>
        </authorList>
    </citation>
    <scope>NUCLEOTIDE SEQUENCE [LARGE SCALE GENOMIC DNA]</scope>
    <source>
        <strain evidence="7 8">CIB</strain>
    </source>
</reference>
<dbReference type="InterPro" id="IPR036188">
    <property type="entry name" value="FAD/NAD-bd_sf"/>
</dbReference>
<feature type="compositionally biased region" description="Polar residues" evidence="4">
    <location>
        <begin position="1270"/>
        <end position="1281"/>
    </location>
</feature>
<dbReference type="SUPFAM" id="SSF54373">
    <property type="entry name" value="FAD-linked reductases, C-terminal domain"/>
    <property type="match status" value="1"/>
</dbReference>
<evidence type="ECO:0000256" key="5">
    <source>
        <dbReference type="SAM" id="SignalP"/>
    </source>
</evidence>
<evidence type="ECO:0000256" key="2">
    <source>
        <dbReference type="ARBA" id="ARBA00023002"/>
    </source>
</evidence>
<name>A0A364KLW6_TALAM</name>
<comment type="similarity">
    <text evidence="3">Belongs to the flavin monoamine oxidase family.</text>
</comment>
<dbReference type="GO" id="GO:0016491">
    <property type="term" value="F:oxidoreductase activity"/>
    <property type="evidence" value="ECO:0007669"/>
    <property type="project" value="UniProtKB-KW"/>
</dbReference>
<organism evidence="7 8">
    <name type="scientific">Talaromyces amestolkiae</name>
    <dbReference type="NCBI Taxonomy" id="1196081"/>
    <lineage>
        <taxon>Eukaryota</taxon>
        <taxon>Fungi</taxon>
        <taxon>Dikarya</taxon>
        <taxon>Ascomycota</taxon>
        <taxon>Pezizomycotina</taxon>
        <taxon>Eurotiomycetes</taxon>
        <taxon>Eurotiomycetidae</taxon>
        <taxon>Eurotiales</taxon>
        <taxon>Trichocomaceae</taxon>
        <taxon>Talaromyces</taxon>
        <taxon>Talaromyces sect. Talaromyces</taxon>
    </lineage>
</organism>
<dbReference type="Gene3D" id="3.90.660.10">
    <property type="match status" value="1"/>
</dbReference>
<comment type="cofactor">
    <cofactor evidence="1 3">
        <name>FAD</name>
        <dbReference type="ChEBI" id="CHEBI:57692"/>
    </cofactor>
</comment>
<feature type="compositionally biased region" description="Polar residues" evidence="4">
    <location>
        <begin position="1246"/>
        <end position="1255"/>
    </location>
</feature>
<evidence type="ECO:0000259" key="6">
    <source>
        <dbReference type="Pfam" id="PF01593"/>
    </source>
</evidence>
<gene>
    <name evidence="7" type="ORF">BHQ10_000544</name>
</gene>